<keyword evidence="6" id="KW-1185">Reference proteome</keyword>
<keyword evidence="2 5" id="KW-0378">Hydrolase</keyword>
<evidence type="ECO:0000313" key="6">
    <source>
        <dbReference type="Proteomes" id="UP001310248"/>
    </source>
</evidence>
<comment type="similarity">
    <text evidence="1">Belongs to the peptidase C59 family.</text>
</comment>
<gene>
    <name evidence="5" type="ORF">SNR37_003722</name>
</gene>
<evidence type="ECO:0000259" key="4">
    <source>
        <dbReference type="Pfam" id="PF02275"/>
    </source>
</evidence>
<feature type="domain" description="Choloylglycine hydrolase/NAAA C-terminal" evidence="4">
    <location>
        <begin position="24"/>
        <end position="212"/>
    </location>
</feature>
<keyword evidence="3" id="KW-0732">Signal</keyword>
<dbReference type="Gene3D" id="3.60.60.10">
    <property type="entry name" value="Penicillin V Acylase, Chain A"/>
    <property type="match status" value="1"/>
</dbReference>
<dbReference type="SUPFAM" id="SSF56235">
    <property type="entry name" value="N-terminal nucleophile aminohydrolases (Ntn hydrolases)"/>
    <property type="match status" value="1"/>
</dbReference>
<evidence type="ECO:0000313" key="5">
    <source>
        <dbReference type="EMBL" id="MEE1674285.1"/>
    </source>
</evidence>
<dbReference type="Pfam" id="PF02275">
    <property type="entry name" value="CBAH"/>
    <property type="match status" value="1"/>
</dbReference>
<dbReference type="PANTHER" id="PTHR35527:SF2">
    <property type="entry name" value="HYDROLASE"/>
    <property type="match status" value="1"/>
</dbReference>
<evidence type="ECO:0000256" key="3">
    <source>
        <dbReference type="SAM" id="SignalP"/>
    </source>
</evidence>
<proteinExistence type="inferred from homology"/>
<dbReference type="PANTHER" id="PTHR35527">
    <property type="entry name" value="CHOLOYLGLYCINE HYDROLASE"/>
    <property type="match status" value="1"/>
</dbReference>
<organism evidence="5 6">
    <name type="scientific">Agarivorans aestuarii</name>
    <dbReference type="NCBI Taxonomy" id="1563703"/>
    <lineage>
        <taxon>Bacteria</taxon>
        <taxon>Pseudomonadati</taxon>
        <taxon>Pseudomonadota</taxon>
        <taxon>Gammaproteobacteria</taxon>
        <taxon>Alteromonadales</taxon>
        <taxon>Alteromonadaceae</taxon>
        <taxon>Agarivorans</taxon>
    </lineage>
</organism>
<reference evidence="6" key="1">
    <citation type="submission" date="2023-07" db="EMBL/GenBank/DDBJ databases">
        <title>Draft genome sequence of Agarivorans aestuarii strain ZMCS4, a CAZymes producing bacteria isolated from the marine brown algae Clodostephus spongiosus.</title>
        <authorList>
            <person name="Lorente B."/>
            <person name="Cabral C."/>
            <person name="Frias J."/>
            <person name="Faria J."/>
            <person name="Toubarro D."/>
        </authorList>
    </citation>
    <scope>NUCLEOTIDE SEQUENCE [LARGE SCALE GENOMIC DNA]</scope>
    <source>
        <strain evidence="6">ZMCS4</strain>
    </source>
</reference>
<sequence length="337" mass="36577">MNKTLIALTIAASTFGIMQTANACTTAAYHNGEAQVTMRTMDWNGYDNATVVGKGRGINNSYSETDGVSTKAKYAAIKIESFGHATVAEGINEKGLEARILYLGTDAGTQFQQDTAELANVDAGEVPNFVLDNFATVAEAIAGLESVEVIPTGITGIPGHEDEAIYPPVHFQLVDASGEVAVVEYIGGEMKVYSEHGASYMSNDPAFDYHLTLDKEQVEPNATIRAADRRLRAKVTTEDLYQRNVTNSQQALISMKATQAAAFSGYNQQDPYFDNATFPTLWAVFTDRTNKILMLDRAHTFATESYSFDMFDVAAAERVVLGENPTPNASFTNELAK</sequence>
<dbReference type="Proteomes" id="UP001310248">
    <property type="component" value="Unassembled WGS sequence"/>
</dbReference>
<dbReference type="RefSeq" id="WP_329775435.1">
    <property type="nucleotide sequence ID" value="NZ_JAYDYW010000007.1"/>
</dbReference>
<dbReference type="EMBL" id="JAYDYW010000007">
    <property type="protein sequence ID" value="MEE1674285.1"/>
    <property type="molecule type" value="Genomic_DNA"/>
</dbReference>
<protein>
    <submittedName>
        <fullName evidence="5">Linear amide C-N hydrolase</fullName>
    </submittedName>
</protein>
<accession>A0ABU7G4S7</accession>
<reference evidence="5 6" key="2">
    <citation type="submission" date="2023-12" db="EMBL/GenBank/DDBJ databases">
        <authorList>
            <consortium name="Cladostephus spongiosus"/>
            <person name="Lorente B."/>
            <person name="Cabral C."/>
            <person name="Frias J."/>
            <person name="Faria J."/>
            <person name="Toubarro D."/>
        </authorList>
    </citation>
    <scope>NUCLEOTIDE SEQUENCE [LARGE SCALE GENOMIC DNA]</scope>
    <source>
        <strain evidence="5 6">ZMCS4</strain>
    </source>
</reference>
<dbReference type="GO" id="GO:0016787">
    <property type="term" value="F:hydrolase activity"/>
    <property type="evidence" value="ECO:0007669"/>
    <property type="project" value="UniProtKB-KW"/>
</dbReference>
<feature type="signal peptide" evidence="3">
    <location>
        <begin position="1"/>
        <end position="23"/>
    </location>
</feature>
<dbReference type="InterPro" id="IPR029132">
    <property type="entry name" value="CBAH/NAAA_C"/>
</dbReference>
<evidence type="ECO:0000256" key="2">
    <source>
        <dbReference type="ARBA" id="ARBA00022801"/>
    </source>
</evidence>
<feature type="chain" id="PRO_5046394530" evidence="3">
    <location>
        <begin position="24"/>
        <end position="337"/>
    </location>
</feature>
<dbReference type="InterPro" id="IPR052193">
    <property type="entry name" value="Peptidase_C59"/>
</dbReference>
<dbReference type="InterPro" id="IPR029055">
    <property type="entry name" value="Ntn_hydrolases_N"/>
</dbReference>
<name>A0ABU7G4S7_9ALTE</name>
<evidence type="ECO:0000256" key="1">
    <source>
        <dbReference type="ARBA" id="ARBA00006625"/>
    </source>
</evidence>
<comment type="caution">
    <text evidence="5">The sequence shown here is derived from an EMBL/GenBank/DDBJ whole genome shotgun (WGS) entry which is preliminary data.</text>
</comment>